<dbReference type="EMBL" id="KQ435737">
    <property type="protein sequence ID" value="KOX76928.1"/>
    <property type="molecule type" value="Genomic_DNA"/>
</dbReference>
<gene>
    <name evidence="2" type="ORF">WN51_10784</name>
</gene>
<dbReference type="AlphaFoldDB" id="A0A0N0U637"/>
<feature type="transmembrane region" description="Helical" evidence="1">
    <location>
        <begin position="20"/>
        <end position="41"/>
    </location>
</feature>
<protein>
    <submittedName>
        <fullName evidence="2">Uncharacterized protein</fullName>
    </submittedName>
</protein>
<name>A0A0N0U637_9HYME</name>
<reference evidence="2 3" key="1">
    <citation type="submission" date="2015-07" db="EMBL/GenBank/DDBJ databases">
        <title>The genome of Melipona quadrifasciata.</title>
        <authorList>
            <person name="Pan H."/>
            <person name="Kapheim K."/>
        </authorList>
    </citation>
    <scope>NUCLEOTIDE SEQUENCE [LARGE SCALE GENOMIC DNA]</scope>
    <source>
        <strain evidence="2">0111107301</strain>
        <tissue evidence="2">Whole body</tissue>
    </source>
</reference>
<dbReference type="Proteomes" id="UP000053105">
    <property type="component" value="Unassembled WGS sequence"/>
</dbReference>
<evidence type="ECO:0000313" key="2">
    <source>
        <dbReference type="EMBL" id="KOX76928.1"/>
    </source>
</evidence>
<evidence type="ECO:0000313" key="3">
    <source>
        <dbReference type="Proteomes" id="UP000053105"/>
    </source>
</evidence>
<accession>A0A0N0U637</accession>
<evidence type="ECO:0000256" key="1">
    <source>
        <dbReference type="SAM" id="Phobius"/>
    </source>
</evidence>
<organism evidence="2 3">
    <name type="scientific">Melipona quadrifasciata</name>
    <dbReference type="NCBI Taxonomy" id="166423"/>
    <lineage>
        <taxon>Eukaryota</taxon>
        <taxon>Metazoa</taxon>
        <taxon>Ecdysozoa</taxon>
        <taxon>Arthropoda</taxon>
        <taxon>Hexapoda</taxon>
        <taxon>Insecta</taxon>
        <taxon>Pterygota</taxon>
        <taxon>Neoptera</taxon>
        <taxon>Endopterygota</taxon>
        <taxon>Hymenoptera</taxon>
        <taxon>Apocrita</taxon>
        <taxon>Aculeata</taxon>
        <taxon>Apoidea</taxon>
        <taxon>Anthophila</taxon>
        <taxon>Apidae</taxon>
        <taxon>Melipona</taxon>
    </lineage>
</organism>
<keyword evidence="1" id="KW-1133">Transmembrane helix</keyword>
<keyword evidence="3" id="KW-1185">Reference proteome</keyword>
<sequence>MSDKPGKSEARVAGDESFSSVRALDELFLLHLGAVFLFRFLGKFERDRKMKEARKNWSTHPDLIAMTTSWGSVCR</sequence>
<keyword evidence="1" id="KW-0472">Membrane</keyword>
<proteinExistence type="predicted"/>
<keyword evidence="1" id="KW-0812">Transmembrane</keyword>